<feature type="transmembrane region" description="Helical" evidence="9">
    <location>
        <begin position="119"/>
        <end position="140"/>
    </location>
</feature>
<feature type="transmembrane region" description="Helical" evidence="9">
    <location>
        <begin position="287"/>
        <end position="306"/>
    </location>
</feature>
<keyword evidence="12" id="KW-1185">Reference proteome</keyword>
<dbReference type="PROSITE" id="PS50262">
    <property type="entry name" value="G_PROTEIN_RECEP_F1_2"/>
    <property type="match status" value="1"/>
</dbReference>
<dbReference type="PANTHER" id="PTHR24249">
    <property type="entry name" value="HISTAMINE RECEPTOR-RELATED G-PROTEIN COUPLED RECEPTOR"/>
    <property type="match status" value="1"/>
</dbReference>
<feature type="transmembrane region" description="Helical" evidence="9">
    <location>
        <begin position="399"/>
        <end position="423"/>
    </location>
</feature>
<evidence type="ECO:0000259" key="10">
    <source>
        <dbReference type="PROSITE" id="PS50262"/>
    </source>
</evidence>
<dbReference type="SUPFAM" id="SSF81321">
    <property type="entry name" value="Family A G protein-coupled receptor-like"/>
    <property type="match status" value="2"/>
</dbReference>
<feature type="non-terminal residue" evidence="11">
    <location>
        <position position="449"/>
    </location>
</feature>
<sequence length="449" mass="51665">METWFWVLAWFLSFLTMVENAFVIFLVCGKRQLRTKTNAFIVSLAVADFCVGMIAVPSHFLCTMANECTSSETTNLLLIYVRVFIVYASGSNMFSLVLERYVAMVKPLKYLTLMTSRRVIQMVFFSWGIPFLFIMVISAIRFNLIYRISGYVYLLFEVMLCALLMFCLASIFFLVYKQNSRERVLVKQLQYNQRVARVKSEDKSAVKWVALVTCVFLLCHGLLIRCSVLVLTGHLCNDFRYKVPLQVINSGINPIAYAFFKRDIRREFLKFVFYSCRRRQLQTKSNTFIASFAMADFCVGMIAVHSPFICNLTKYNLPNMAGLLVLYIRIFIVYASGSNLLSLVMECYIAVVKPLRNLTRRRVTQMVVISGGIPLAVIVLAVSIDRILNAEEIPFDVTLLIISLSFMSFDVILCIIFLFLLVYNNRRGRSVVKQVQHNVLNQRIEIKSQ</sequence>
<dbReference type="InterPro" id="IPR000276">
    <property type="entry name" value="GPCR_Rhodpsn"/>
</dbReference>
<organism evidence="11 12">
    <name type="scientific">Pocillopora meandrina</name>
    <dbReference type="NCBI Taxonomy" id="46732"/>
    <lineage>
        <taxon>Eukaryota</taxon>
        <taxon>Metazoa</taxon>
        <taxon>Cnidaria</taxon>
        <taxon>Anthozoa</taxon>
        <taxon>Hexacorallia</taxon>
        <taxon>Scleractinia</taxon>
        <taxon>Astrocoeniina</taxon>
        <taxon>Pocilloporidae</taxon>
        <taxon>Pocillopora</taxon>
    </lineage>
</organism>
<gene>
    <name evidence="11" type="ORF">PMEA_00017718</name>
</gene>
<evidence type="ECO:0000256" key="7">
    <source>
        <dbReference type="ARBA" id="ARBA00023170"/>
    </source>
</evidence>
<evidence type="ECO:0000256" key="1">
    <source>
        <dbReference type="ARBA" id="ARBA00004651"/>
    </source>
</evidence>
<feature type="transmembrane region" description="Helical" evidence="9">
    <location>
        <begin position="326"/>
        <end position="351"/>
    </location>
</feature>
<dbReference type="Proteomes" id="UP001159428">
    <property type="component" value="Unassembled WGS sequence"/>
</dbReference>
<keyword evidence="7" id="KW-0675">Receptor</keyword>
<evidence type="ECO:0000256" key="9">
    <source>
        <dbReference type="SAM" id="Phobius"/>
    </source>
</evidence>
<evidence type="ECO:0000256" key="8">
    <source>
        <dbReference type="ARBA" id="ARBA00023224"/>
    </source>
</evidence>
<evidence type="ECO:0000256" key="4">
    <source>
        <dbReference type="ARBA" id="ARBA00022989"/>
    </source>
</evidence>
<keyword evidence="3 9" id="KW-0812">Transmembrane</keyword>
<keyword evidence="8" id="KW-0807">Transducer</keyword>
<evidence type="ECO:0000313" key="12">
    <source>
        <dbReference type="Proteomes" id="UP001159428"/>
    </source>
</evidence>
<keyword evidence="2" id="KW-1003">Cell membrane</keyword>
<name>A0AAU9X4H0_9CNID</name>
<evidence type="ECO:0000256" key="2">
    <source>
        <dbReference type="ARBA" id="ARBA00022475"/>
    </source>
</evidence>
<feature type="transmembrane region" description="Helical" evidence="9">
    <location>
        <begin position="363"/>
        <end position="384"/>
    </location>
</feature>
<protein>
    <recommendedName>
        <fullName evidence="10">G-protein coupled receptors family 1 profile domain-containing protein</fullName>
    </recommendedName>
</protein>
<comment type="subcellular location">
    <subcellularLocation>
        <location evidence="1">Cell membrane</location>
        <topology evidence="1">Multi-pass membrane protein</topology>
    </subcellularLocation>
</comment>
<feature type="transmembrane region" description="Helical" evidence="9">
    <location>
        <begin position="243"/>
        <end position="260"/>
    </location>
</feature>
<keyword evidence="5" id="KW-0297">G-protein coupled receptor</keyword>
<dbReference type="AlphaFoldDB" id="A0AAU9X4H0"/>
<feature type="transmembrane region" description="Helical" evidence="9">
    <location>
        <begin position="208"/>
        <end position="231"/>
    </location>
</feature>
<dbReference type="CDD" id="cd00637">
    <property type="entry name" value="7tm_classA_rhodopsin-like"/>
    <property type="match status" value="1"/>
</dbReference>
<feature type="transmembrane region" description="Helical" evidence="9">
    <location>
        <begin position="6"/>
        <end position="27"/>
    </location>
</feature>
<dbReference type="PANTHER" id="PTHR24249:SF372">
    <property type="entry name" value="G-PROTEIN COUPLED RECEPTORS FAMILY 1 PROFILE DOMAIN-CONTAINING PROTEIN"/>
    <property type="match status" value="1"/>
</dbReference>
<feature type="domain" description="G-protein coupled receptors family 1 profile" evidence="10">
    <location>
        <begin position="19"/>
        <end position="257"/>
    </location>
</feature>
<evidence type="ECO:0000256" key="3">
    <source>
        <dbReference type="ARBA" id="ARBA00022692"/>
    </source>
</evidence>
<dbReference type="Gene3D" id="1.20.1070.10">
    <property type="entry name" value="Rhodopsin 7-helix transmembrane proteins"/>
    <property type="match status" value="2"/>
</dbReference>
<dbReference type="InterPro" id="IPR017452">
    <property type="entry name" value="GPCR_Rhodpsn_7TM"/>
</dbReference>
<dbReference type="Pfam" id="PF00001">
    <property type="entry name" value="7tm_1"/>
    <property type="match status" value="2"/>
</dbReference>
<dbReference type="GO" id="GO:0004930">
    <property type="term" value="F:G protein-coupled receptor activity"/>
    <property type="evidence" value="ECO:0007669"/>
    <property type="project" value="UniProtKB-KW"/>
</dbReference>
<comment type="caution">
    <text evidence="11">The sequence shown here is derived from an EMBL/GenBank/DDBJ whole genome shotgun (WGS) entry which is preliminary data.</text>
</comment>
<reference evidence="11 12" key="1">
    <citation type="submission" date="2022-05" db="EMBL/GenBank/DDBJ databases">
        <authorList>
            <consortium name="Genoscope - CEA"/>
            <person name="William W."/>
        </authorList>
    </citation>
    <scope>NUCLEOTIDE SEQUENCE [LARGE SCALE GENOMIC DNA]</scope>
</reference>
<feature type="transmembrane region" description="Helical" evidence="9">
    <location>
        <begin position="152"/>
        <end position="176"/>
    </location>
</feature>
<feature type="transmembrane region" description="Helical" evidence="9">
    <location>
        <begin position="39"/>
        <end position="57"/>
    </location>
</feature>
<dbReference type="GO" id="GO:0005886">
    <property type="term" value="C:plasma membrane"/>
    <property type="evidence" value="ECO:0007669"/>
    <property type="project" value="UniProtKB-SubCell"/>
</dbReference>
<evidence type="ECO:0000256" key="5">
    <source>
        <dbReference type="ARBA" id="ARBA00023040"/>
    </source>
</evidence>
<accession>A0AAU9X4H0</accession>
<keyword evidence="4 9" id="KW-1133">Transmembrane helix</keyword>
<proteinExistence type="predicted"/>
<evidence type="ECO:0000313" key="11">
    <source>
        <dbReference type="EMBL" id="CAH3136134.1"/>
    </source>
</evidence>
<feature type="transmembrane region" description="Helical" evidence="9">
    <location>
        <begin position="77"/>
        <end position="98"/>
    </location>
</feature>
<evidence type="ECO:0000256" key="6">
    <source>
        <dbReference type="ARBA" id="ARBA00023136"/>
    </source>
</evidence>
<dbReference type="PRINTS" id="PR00237">
    <property type="entry name" value="GPCRRHODOPSN"/>
</dbReference>
<dbReference type="InterPro" id="IPR050569">
    <property type="entry name" value="TAAR"/>
</dbReference>
<keyword evidence="6 9" id="KW-0472">Membrane</keyword>
<dbReference type="EMBL" id="CALNXJ010000030">
    <property type="protein sequence ID" value="CAH3136134.1"/>
    <property type="molecule type" value="Genomic_DNA"/>
</dbReference>